<dbReference type="InterPro" id="IPR047184">
    <property type="entry name" value="KANK1-4"/>
</dbReference>
<dbReference type="WBParaSite" id="SMUV_0001099901-mRNA-1">
    <property type="protein sequence ID" value="SMUV_0001099901-mRNA-1"/>
    <property type="gene ID" value="SMUV_0001099901"/>
</dbReference>
<feature type="compositionally biased region" description="Low complexity" evidence="2">
    <location>
        <begin position="320"/>
        <end position="329"/>
    </location>
</feature>
<feature type="repeat" description="ANK" evidence="1">
    <location>
        <begin position="490"/>
        <end position="522"/>
    </location>
</feature>
<keyword evidence="3" id="KW-1185">Reference proteome</keyword>
<dbReference type="SMART" id="SM00248">
    <property type="entry name" value="ANK"/>
    <property type="match status" value="4"/>
</dbReference>
<dbReference type="PROSITE" id="PS50297">
    <property type="entry name" value="ANK_REP_REGION"/>
    <property type="match status" value="3"/>
</dbReference>
<reference evidence="4" key="1">
    <citation type="submission" date="2017-02" db="UniProtKB">
        <authorList>
            <consortium name="WormBaseParasite"/>
        </authorList>
    </citation>
    <scope>IDENTIFICATION</scope>
</reference>
<dbReference type="GO" id="GO:0005737">
    <property type="term" value="C:cytoplasm"/>
    <property type="evidence" value="ECO:0007669"/>
    <property type="project" value="TreeGrafter"/>
</dbReference>
<dbReference type="Pfam" id="PF12796">
    <property type="entry name" value="Ank_2"/>
    <property type="match status" value="2"/>
</dbReference>
<evidence type="ECO:0000256" key="1">
    <source>
        <dbReference type="PROSITE-ProRule" id="PRU00023"/>
    </source>
</evidence>
<dbReference type="STRING" id="451379.A0A0N5B147"/>
<dbReference type="PANTHER" id="PTHR24168:SF21">
    <property type="entry name" value="KANK, ISOFORM D"/>
    <property type="match status" value="1"/>
</dbReference>
<evidence type="ECO:0000256" key="2">
    <source>
        <dbReference type="SAM" id="MobiDB-lite"/>
    </source>
</evidence>
<accession>A0A0N5B147</accession>
<name>A0A0N5B147_9BILA</name>
<protein>
    <submittedName>
        <fullName evidence="4">ANK_REP_REGION domain-containing protein</fullName>
    </submittedName>
</protein>
<dbReference type="Gene3D" id="1.25.40.20">
    <property type="entry name" value="Ankyrin repeat-containing domain"/>
    <property type="match status" value="1"/>
</dbReference>
<dbReference type="PANTHER" id="PTHR24168">
    <property type="entry name" value="KN MOTIF AND ANKYRIN REPEAT DOMAIN-CONTAINING"/>
    <property type="match status" value="1"/>
</dbReference>
<evidence type="ECO:0000313" key="3">
    <source>
        <dbReference type="Proteomes" id="UP000046393"/>
    </source>
</evidence>
<dbReference type="InterPro" id="IPR002110">
    <property type="entry name" value="Ankyrin_rpt"/>
</dbReference>
<dbReference type="GO" id="GO:0005856">
    <property type="term" value="C:cytoskeleton"/>
    <property type="evidence" value="ECO:0007669"/>
    <property type="project" value="TreeGrafter"/>
</dbReference>
<sequence>MEERAVSPVLQLMQDASTSCDVVAKTATLEAHCQTEKCAVGNNYDCQSSEVETQTDFEYDHLEPRVLSDSEIAESLWLMPSKDTAEAAVGNDDDYAVDIDKTPRMSEVSGAEGKVKAEKVCDSNKSVEESFEKRQETDVDFTNRSRTLGQQRAAIVRKLLTETKIPQPNGNFVRGCASSRSCRMETRKGDSLQYITDQYVTQDMSSPSTPQMQKDALKEKVVLKKEPIPIPSKVTEPIAARIPRPKISRYSPVEAQAQSPDEEAEVADRLTPLRSEMRTLRAFSNSRIISNPRQIQSAVPLQRPDDNVYDAGAAEEDTTSSDSEGSYDTNEIINTSSPPLFDMTKQLREALEILKHKFDHIPVDDGALEWATKYVQHEWLKTAARRTALAQQVEGFIEALKNCSNKVLLFVVNLTDQNENTALHYAVSHGNFDVVSVILDSGVCQLDKANKAGYTAVMLAALCDINDEIEAAVIKRLFQMGNVNTKAAQHGQTALMLAVSHGKINTTRLLLHCGADLNIQDEEGSTALMCAAEHGQKDIVKLLLAQPSIDASISDCDSSTALSIAVENRHRDIGVLIYAHLNYARNEQTHHDSLTTVH</sequence>
<evidence type="ECO:0000313" key="4">
    <source>
        <dbReference type="WBParaSite" id="SMUV_0001099901-mRNA-1"/>
    </source>
</evidence>
<feature type="repeat" description="ANK" evidence="1">
    <location>
        <begin position="418"/>
        <end position="443"/>
    </location>
</feature>
<dbReference type="PROSITE" id="PS50088">
    <property type="entry name" value="ANK_REPEAT"/>
    <property type="match status" value="3"/>
</dbReference>
<dbReference type="SUPFAM" id="SSF48403">
    <property type="entry name" value="Ankyrin repeat"/>
    <property type="match status" value="1"/>
</dbReference>
<organism evidence="3 4">
    <name type="scientific">Syphacia muris</name>
    <dbReference type="NCBI Taxonomy" id="451379"/>
    <lineage>
        <taxon>Eukaryota</taxon>
        <taxon>Metazoa</taxon>
        <taxon>Ecdysozoa</taxon>
        <taxon>Nematoda</taxon>
        <taxon>Chromadorea</taxon>
        <taxon>Rhabditida</taxon>
        <taxon>Spirurina</taxon>
        <taxon>Oxyuridomorpha</taxon>
        <taxon>Oxyuroidea</taxon>
        <taxon>Oxyuridae</taxon>
        <taxon>Syphacia</taxon>
    </lineage>
</organism>
<dbReference type="AlphaFoldDB" id="A0A0N5B147"/>
<feature type="region of interest" description="Disordered" evidence="2">
    <location>
        <begin position="313"/>
        <end position="335"/>
    </location>
</feature>
<dbReference type="InterPro" id="IPR036770">
    <property type="entry name" value="Ankyrin_rpt-contain_sf"/>
</dbReference>
<dbReference type="Proteomes" id="UP000046393">
    <property type="component" value="Unplaced"/>
</dbReference>
<dbReference type="GO" id="GO:0030837">
    <property type="term" value="P:negative regulation of actin filament polymerization"/>
    <property type="evidence" value="ECO:0007669"/>
    <property type="project" value="InterPro"/>
</dbReference>
<feature type="repeat" description="ANK" evidence="1">
    <location>
        <begin position="523"/>
        <end position="544"/>
    </location>
</feature>
<keyword evidence="1" id="KW-0040">ANK repeat</keyword>
<proteinExistence type="predicted"/>